<protein>
    <submittedName>
        <fullName evidence="2">Uncharacterized protein</fullName>
    </submittedName>
</protein>
<reference evidence="2" key="1">
    <citation type="submission" date="2020-04" db="EMBL/GenBank/DDBJ databases">
        <title>Analysis of mating type loci in Filobasidium floriforme.</title>
        <authorList>
            <person name="Nowrousian M."/>
        </authorList>
    </citation>
    <scope>NUCLEOTIDE SEQUENCE</scope>
    <source>
        <strain evidence="2">CBS 6242</strain>
    </source>
</reference>
<feature type="compositionally biased region" description="Polar residues" evidence="1">
    <location>
        <begin position="72"/>
        <end position="84"/>
    </location>
</feature>
<evidence type="ECO:0000256" key="1">
    <source>
        <dbReference type="SAM" id="MobiDB-lite"/>
    </source>
</evidence>
<name>A0A8K0JEF1_9TREE</name>
<dbReference type="Proteomes" id="UP000812966">
    <property type="component" value="Unassembled WGS sequence"/>
</dbReference>
<dbReference type="AlphaFoldDB" id="A0A8K0JEF1"/>
<evidence type="ECO:0000313" key="2">
    <source>
        <dbReference type="EMBL" id="KAG7527427.1"/>
    </source>
</evidence>
<dbReference type="EMBL" id="JABELV010000292">
    <property type="protein sequence ID" value="KAG7527427.1"/>
    <property type="molecule type" value="Genomic_DNA"/>
</dbReference>
<sequence length="228" mass="25816">MPRGFSKGLRETVSRIGKSIRRSNDEELPLSSTETPAGNSMALTNHSASTESIHTVPPTFVASDARLGDPSPASQSRTTRTTLYSQTSETFPENLVPSAMDWSEGSNAADPEVAQIKVNQVQNDPSEPLRDLLHEMKIFQRKDDTSGDAEKQRLREEFIEQLKRHYNVTHLSRTERPRYTKSPYKIQLEDLVPQELMGNLEAALMKDNLFYRATVVNAHNLYWLDELL</sequence>
<keyword evidence="3" id="KW-1185">Reference proteome</keyword>
<gene>
    <name evidence="2" type="ORF">FFLO_06948</name>
</gene>
<proteinExistence type="predicted"/>
<comment type="caution">
    <text evidence="2">The sequence shown here is derived from an EMBL/GenBank/DDBJ whole genome shotgun (WGS) entry which is preliminary data.</text>
</comment>
<feature type="compositionally biased region" description="Polar residues" evidence="1">
    <location>
        <begin position="30"/>
        <end position="53"/>
    </location>
</feature>
<organism evidence="2 3">
    <name type="scientific">Filobasidium floriforme</name>
    <dbReference type="NCBI Taxonomy" id="5210"/>
    <lineage>
        <taxon>Eukaryota</taxon>
        <taxon>Fungi</taxon>
        <taxon>Dikarya</taxon>
        <taxon>Basidiomycota</taxon>
        <taxon>Agaricomycotina</taxon>
        <taxon>Tremellomycetes</taxon>
        <taxon>Filobasidiales</taxon>
        <taxon>Filobasidiaceae</taxon>
        <taxon>Filobasidium</taxon>
    </lineage>
</organism>
<accession>A0A8K0JEF1</accession>
<evidence type="ECO:0000313" key="3">
    <source>
        <dbReference type="Proteomes" id="UP000812966"/>
    </source>
</evidence>
<feature type="region of interest" description="Disordered" evidence="1">
    <location>
        <begin position="1"/>
        <end position="84"/>
    </location>
</feature>